<gene>
    <name evidence="1" type="ORF">HMPREF1650_05945</name>
</gene>
<sequence length="86" mass="8594">MGLTVAHVVVSGPGGELSLRRRDGGRGRDVVDVGARRLVARTRVDGGEVFVEIVGGDPDAAGVDAGLLAAAAFACAHVDGAARLMG</sequence>
<protein>
    <submittedName>
        <fullName evidence="1">Uncharacterized protein</fullName>
    </submittedName>
</protein>
<dbReference type="EMBL" id="JRNE01000045">
    <property type="protein sequence ID" value="KGF16982.1"/>
    <property type="molecule type" value="Genomic_DNA"/>
</dbReference>
<reference evidence="1 2" key="1">
    <citation type="submission" date="2014-07" db="EMBL/GenBank/DDBJ databases">
        <authorList>
            <person name="McCorrison J."/>
            <person name="Sanka R."/>
            <person name="Torralba M."/>
            <person name="Gillis M."/>
            <person name="Haft D.H."/>
            <person name="Methe B."/>
            <person name="Sutton G."/>
            <person name="Nelson K.E."/>
        </authorList>
    </citation>
    <scope>NUCLEOTIDE SEQUENCE [LARGE SCALE GENOMIC DNA]</scope>
    <source>
        <strain evidence="1 2">DNF00450</strain>
    </source>
</reference>
<evidence type="ECO:0000313" key="1">
    <source>
        <dbReference type="EMBL" id="KGF16982.1"/>
    </source>
</evidence>
<evidence type="ECO:0000313" key="2">
    <source>
        <dbReference type="Proteomes" id="UP000029548"/>
    </source>
</evidence>
<proteinExistence type="predicted"/>
<name>A0A095ZE76_9CORY</name>
<dbReference type="AlphaFoldDB" id="A0A095ZE76"/>
<organism evidence="1 2">
    <name type="scientific">Corynebacterium freneyi DNF00450</name>
    <dbReference type="NCBI Taxonomy" id="1287475"/>
    <lineage>
        <taxon>Bacteria</taxon>
        <taxon>Bacillati</taxon>
        <taxon>Actinomycetota</taxon>
        <taxon>Actinomycetes</taxon>
        <taxon>Mycobacteriales</taxon>
        <taxon>Corynebacteriaceae</taxon>
        <taxon>Corynebacterium</taxon>
    </lineage>
</organism>
<dbReference type="Proteomes" id="UP000029548">
    <property type="component" value="Unassembled WGS sequence"/>
</dbReference>
<accession>A0A095ZE76</accession>
<comment type="caution">
    <text evidence="1">The sequence shown here is derived from an EMBL/GenBank/DDBJ whole genome shotgun (WGS) entry which is preliminary data.</text>
</comment>